<dbReference type="EMBL" id="JAPZBO010000007">
    <property type="protein sequence ID" value="KAJ5311692.1"/>
    <property type="molecule type" value="Genomic_DNA"/>
</dbReference>
<feature type="compositionally biased region" description="Basic and acidic residues" evidence="1">
    <location>
        <begin position="52"/>
        <end position="64"/>
    </location>
</feature>
<evidence type="ECO:0000313" key="4">
    <source>
        <dbReference type="Proteomes" id="UP001147746"/>
    </source>
</evidence>
<keyword evidence="4" id="KW-1185">Reference proteome</keyword>
<reference evidence="3" key="1">
    <citation type="submission" date="2022-12" db="EMBL/GenBank/DDBJ databases">
        <authorList>
            <person name="Petersen C."/>
        </authorList>
    </citation>
    <scope>NUCLEOTIDE SEQUENCE</scope>
    <source>
        <strain evidence="3">IBT 21472</strain>
    </source>
</reference>
<gene>
    <name evidence="3" type="ORF">N7476_007552</name>
</gene>
<evidence type="ECO:0000256" key="1">
    <source>
        <dbReference type="SAM" id="MobiDB-lite"/>
    </source>
</evidence>
<evidence type="ECO:0000259" key="2">
    <source>
        <dbReference type="Pfam" id="PF13518"/>
    </source>
</evidence>
<reference evidence="3" key="2">
    <citation type="journal article" date="2023" name="IMA Fungus">
        <title>Comparative genomic study of the Penicillium genus elucidates a diverse pangenome and 15 lateral gene transfer events.</title>
        <authorList>
            <person name="Petersen C."/>
            <person name="Sorensen T."/>
            <person name="Nielsen M.R."/>
            <person name="Sondergaard T.E."/>
            <person name="Sorensen J.L."/>
            <person name="Fitzpatrick D.A."/>
            <person name="Frisvad J.C."/>
            <person name="Nielsen K.L."/>
        </authorList>
    </citation>
    <scope>NUCLEOTIDE SEQUENCE</scope>
    <source>
        <strain evidence="3">IBT 21472</strain>
    </source>
</reference>
<dbReference type="InterPro" id="IPR055247">
    <property type="entry name" value="InsJ-like_HTH"/>
</dbReference>
<protein>
    <recommendedName>
        <fullName evidence="2">Insertion element IS150 protein InsJ-like helix-turn-helix domain-containing protein</fullName>
    </recommendedName>
</protein>
<comment type="caution">
    <text evidence="3">The sequence shown here is derived from an EMBL/GenBank/DDBJ whole genome shotgun (WGS) entry which is preliminary data.</text>
</comment>
<organism evidence="3 4">
    <name type="scientific">Penicillium atrosanguineum</name>
    <dbReference type="NCBI Taxonomy" id="1132637"/>
    <lineage>
        <taxon>Eukaryota</taxon>
        <taxon>Fungi</taxon>
        <taxon>Dikarya</taxon>
        <taxon>Ascomycota</taxon>
        <taxon>Pezizomycotina</taxon>
        <taxon>Eurotiomycetes</taxon>
        <taxon>Eurotiomycetidae</taxon>
        <taxon>Eurotiales</taxon>
        <taxon>Aspergillaceae</taxon>
        <taxon>Penicillium</taxon>
    </lineage>
</organism>
<evidence type="ECO:0000313" key="3">
    <source>
        <dbReference type="EMBL" id="KAJ5311692.1"/>
    </source>
</evidence>
<feature type="domain" description="Insertion element IS150 protein InsJ-like helix-turn-helix" evidence="2">
    <location>
        <begin position="11"/>
        <end position="51"/>
    </location>
</feature>
<accession>A0A9W9HE79</accession>
<name>A0A9W9HE79_9EURO</name>
<sequence>MARNAVDIKARIIVLALKANGSSQAEIIELTGLSKSTIKRICARAVRQGFDPEKRPIEISDSHLVEGTSADEASPKKQQNPVEPKPEHDSE</sequence>
<dbReference type="Pfam" id="PF13518">
    <property type="entry name" value="HTH_28"/>
    <property type="match status" value="1"/>
</dbReference>
<dbReference type="AlphaFoldDB" id="A0A9W9HE79"/>
<proteinExistence type="predicted"/>
<dbReference type="OrthoDB" id="4329625at2759"/>
<feature type="region of interest" description="Disordered" evidence="1">
    <location>
        <begin position="52"/>
        <end position="91"/>
    </location>
</feature>
<dbReference type="Proteomes" id="UP001147746">
    <property type="component" value="Unassembled WGS sequence"/>
</dbReference>